<reference evidence="1 2" key="1">
    <citation type="journal article" date="2024" name="bioRxiv">
        <title>A reference genome for Trichogramma kaykai: A tiny desert-dwelling parasitoid wasp with competing sex-ratio distorters.</title>
        <authorList>
            <person name="Culotta J."/>
            <person name="Lindsey A.R."/>
        </authorList>
    </citation>
    <scope>NUCLEOTIDE SEQUENCE [LARGE SCALE GENOMIC DNA]</scope>
    <source>
        <strain evidence="1 2">KSX58</strain>
    </source>
</reference>
<comment type="caution">
    <text evidence="1">The sequence shown here is derived from an EMBL/GenBank/DDBJ whole genome shotgun (WGS) entry which is preliminary data.</text>
</comment>
<organism evidence="1 2">
    <name type="scientific">Trichogramma kaykai</name>
    <dbReference type="NCBI Taxonomy" id="54128"/>
    <lineage>
        <taxon>Eukaryota</taxon>
        <taxon>Metazoa</taxon>
        <taxon>Ecdysozoa</taxon>
        <taxon>Arthropoda</taxon>
        <taxon>Hexapoda</taxon>
        <taxon>Insecta</taxon>
        <taxon>Pterygota</taxon>
        <taxon>Neoptera</taxon>
        <taxon>Endopterygota</taxon>
        <taxon>Hymenoptera</taxon>
        <taxon>Apocrita</taxon>
        <taxon>Proctotrupomorpha</taxon>
        <taxon>Chalcidoidea</taxon>
        <taxon>Trichogrammatidae</taxon>
        <taxon>Trichogramma</taxon>
    </lineage>
</organism>
<accession>A0ABD2X0D3</accession>
<sequence>MRELVQVCAHDNLSKRGRERGRDKGRSIPLIGSTREYYAAELRIATCAYGSMQTSLADRESYNALLRKKPTQKVTTTTKKDAIRAMINTRRRLNDFCCERRYIRTYIARNEVICIDVPQPQCNSSRILEARKKNVCETNLGLEYGVNSLVDFGEVTLAQEPRHLLRIDRCHAFFL</sequence>
<dbReference type="AlphaFoldDB" id="A0ABD2X0D3"/>
<dbReference type="EMBL" id="JBJJXI010000059">
    <property type="protein sequence ID" value="KAL3398814.1"/>
    <property type="molecule type" value="Genomic_DNA"/>
</dbReference>
<protein>
    <submittedName>
        <fullName evidence="1">Uncharacterized protein</fullName>
    </submittedName>
</protein>
<keyword evidence="2" id="KW-1185">Reference proteome</keyword>
<name>A0ABD2X0D3_9HYME</name>
<evidence type="ECO:0000313" key="1">
    <source>
        <dbReference type="EMBL" id="KAL3398814.1"/>
    </source>
</evidence>
<evidence type="ECO:0000313" key="2">
    <source>
        <dbReference type="Proteomes" id="UP001627154"/>
    </source>
</evidence>
<proteinExistence type="predicted"/>
<gene>
    <name evidence="1" type="ORF">TKK_007921</name>
</gene>
<dbReference type="Proteomes" id="UP001627154">
    <property type="component" value="Unassembled WGS sequence"/>
</dbReference>